<evidence type="ECO:0000313" key="2">
    <source>
        <dbReference type="EMBL" id="GBC01916.1"/>
    </source>
</evidence>
<feature type="transmembrane region" description="Helical" evidence="1">
    <location>
        <begin position="505"/>
        <end position="524"/>
    </location>
</feature>
<comment type="caution">
    <text evidence="2">The sequence shown here is derived from an EMBL/GenBank/DDBJ whole genome shotgun (WGS) entry which is preliminary data.</text>
</comment>
<dbReference type="AlphaFoldDB" id="A0A2Z6RGU3"/>
<feature type="transmembrane region" description="Helical" evidence="1">
    <location>
        <begin position="544"/>
        <end position="561"/>
    </location>
</feature>
<proteinExistence type="predicted"/>
<keyword evidence="1" id="KW-1133">Transmembrane helix</keyword>
<keyword evidence="1" id="KW-0812">Transmembrane</keyword>
<dbReference type="EMBL" id="BEXD01003768">
    <property type="protein sequence ID" value="GBC01916.1"/>
    <property type="molecule type" value="Genomic_DNA"/>
</dbReference>
<feature type="transmembrane region" description="Helical" evidence="1">
    <location>
        <begin position="474"/>
        <end position="493"/>
    </location>
</feature>
<name>A0A2Z6RGU3_9GLOM</name>
<reference evidence="2 3" key="1">
    <citation type="submission" date="2017-11" db="EMBL/GenBank/DDBJ databases">
        <title>The genome of Rhizophagus clarus HR1 reveals common genetic basis of auxotrophy among arbuscular mycorrhizal fungi.</title>
        <authorList>
            <person name="Kobayashi Y."/>
        </authorList>
    </citation>
    <scope>NUCLEOTIDE SEQUENCE [LARGE SCALE GENOMIC DNA]</scope>
    <source>
        <strain evidence="2 3">HR1</strain>
    </source>
</reference>
<organism evidence="2 3">
    <name type="scientific">Rhizophagus clarus</name>
    <dbReference type="NCBI Taxonomy" id="94130"/>
    <lineage>
        <taxon>Eukaryota</taxon>
        <taxon>Fungi</taxon>
        <taxon>Fungi incertae sedis</taxon>
        <taxon>Mucoromycota</taxon>
        <taxon>Glomeromycotina</taxon>
        <taxon>Glomeromycetes</taxon>
        <taxon>Glomerales</taxon>
        <taxon>Glomeraceae</taxon>
        <taxon>Rhizophagus</taxon>
    </lineage>
</organism>
<dbReference type="Proteomes" id="UP000247702">
    <property type="component" value="Unassembled WGS sequence"/>
</dbReference>
<feature type="transmembrane region" description="Helical" evidence="1">
    <location>
        <begin position="613"/>
        <end position="633"/>
    </location>
</feature>
<keyword evidence="3" id="KW-1185">Reference proteome</keyword>
<evidence type="ECO:0000313" key="3">
    <source>
        <dbReference type="Proteomes" id="UP000247702"/>
    </source>
</evidence>
<feature type="transmembrane region" description="Helical" evidence="1">
    <location>
        <begin position="440"/>
        <end position="462"/>
    </location>
</feature>
<feature type="non-terminal residue" evidence="2">
    <location>
        <position position="1"/>
    </location>
</feature>
<sequence length="660" mass="75809">GDDSNQELYVFKTLRLFGITSYLQASVCVANKGISIQYHCLFINYDSKLKLINIIDLNSNNTSSIDLIAFTINQYNVIYAIPDTGFLIETTSNLQLDYFVLNTSIDYSDTNNAFGELITDNYYINDSDLSYNHLFILPNNTIIQMLANEGSFTFLSTDLSSKIPKDEPYKNTHINKVYPSQNDLISIGTTALNMSFVHSIDPTTGSNISIYQQHNEENFLRQIFLCTSPNCVISEDFSSLAINLLTITFNIPNSSYYVEIDDNFVKYKYDGPKTIIPGIKPGNWIIKTSSEYNPINDNTDYITGILRLNLEGTTEFKKLKNTNEKKNFFDQMRIELSKSIPVDLSRIRKIKDIFGIDKISNLELLLILFEIGPSDDNCFNNKSSIDVFNDLDSIIKVKNITMPLDIYDHTKYIDKDYGFQRTADLWEEIRISLKSFASNVSYLVIISVLVFSSIVLFIYGKYKDRKQEMENMTIFKITLIIIDVINDVSFIISSKNDLHNLLIPSFVFLLFPFIMNTIFTIIIFLHEMKNDVFEEWFKNRSKRIILITIFSSGDVELLHLFDSKFGGYDIFKINFSQYSKDLITWGSYLNIILEDLPQLIIQILFALNSTNSYSIIAFITLITSSVVMLVDIVEGGFTIYAEVFHDKGNKTNNNRERDTR</sequence>
<protein>
    <submittedName>
        <fullName evidence="2">Uncharacterized protein</fullName>
    </submittedName>
</protein>
<accession>A0A2Z6RGU3</accession>
<keyword evidence="1" id="KW-0472">Membrane</keyword>
<evidence type="ECO:0000256" key="1">
    <source>
        <dbReference type="SAM" id="Phobius"/>
    </source>
</evidence>
<dbReference type="STRING" id="94130.A0A2Z6RGU3"/>
<gene>
    <name evidence="2" type="ORF">RclHR1_04390001</name>
</gene>